<reference evidence="1 2" key="1">
    <citation type="submission" date="2019-08" db="EMBL/GenBank/DDBJ databases">
        <authorList>
            <person name="Alioto T."/>
            <person name="Alioto T."/>
            <person name="Gomez Garrido J."/>
        </authorList>
    </citation>
    <scope>NUCLEOTIDE SEQUENCE [LARGE SCALE GENOMIC DNA]</scope>
</reference>
<accession>A0A5E4M143</accession>
<sequence>MAFNVDGAPAVDLNDRECDEELLVVNVQEEHGKKMHSLCEVLSALQANFDQFTESCFEVNNKLNQLEMDCIDVLQPIDMILMERHIEHICEMESNLNLLYNIGNVKK</sequence>
<keyword evidence="2" id="KW-1185">Reference proteome</keyword>
<evidence type="ECO:0000313" key="2">
    <source>
        <dbReference type="Proteomes" id="UP000325440"/>
    </source>
</evidence>
<protein>
    <submittedName>
        <fullName evidence="1">Uncharacterized protein</fullName>
    </submittedName>
</protein>
<dbReference type="Proteomes" id="UP000325440">
    <property type="component" value="Unassembled WGS sequence"/>
</dbReference>
<evidence type="ECO:0000313" key="1">
    <source>
        <dbReference type="EMBL" id="VVC25825.1"/>
    </source>
</evidence>
<gene>
    <name evidence="1" type="ORF">CINCED_3A008475</name>
</gene>
<name>A0A5E4M143_9HEMI</name>
<dbReference type="OrthoDB" id="10515386at2759"/>
<dbReference type="EMBL" id="CABPRJ010000021">
    <property type="protein sequence ID" value="VVC25825.1"/>
    <property type="molecule type" value="Genomic_DNA"/>
</dbReference>
<organism evidence="1 2">
    <name type="scientific">Cinara cedri</name>
    <dbReference type="NCBI Taxonomy" id="506608"/>
    <lineage>
        <taxon>Eukaryota</taxon>
        <taxon>Metazoa</taxon>
        <taxon>Ecdysozoa</taxon>
        <taxon>Arthropoda</taxon>
        <taxon>Hexapoda</taxon>
        <taxon>Insecta</taxon>
        <taxon>Pterygota</taxon>
        <taxon>Neoptera</taxon>
        <taxon>Paraneoptera</taxon>
        <taxon>Hemiptera</taxon>
        <taxon>Sternorrhyncha</taxon>
        <taxon>Aphidomorpha</taxon>
        <taxon>Aphidoidea</taxon>
        <taxon>Aphididae</taxon>
        <taxon>Lachninae</taxon>
        <taxon>Cinara</taxon>
    </lineage>
</organism>
<proteinExistence type="predicted"/>
<dbReference type="AlphaFoldDB" id="A0A5E4M143"/>